<reference evidence="1" key="1">
    <citation type="journal article" date="2021" name="Mol. Plant Microbe Interact.">
        <title>Complete Genome Sequence of the Plant-Pathogenic Fungus Colletotrichum lupini.</title>
        <authorList>
            <person name="Baroncelli R."/>
            <person name="Pensec F."/>
            <person name="Da Lio D."/>
            <person name="Boufleur T."/>
            <person name="Vicente I."/>
            <person name="Sarrocco S."/>
            <person name="Picot A."/>
            <person name="Baraldi E."/>
            <person name="Sukno S."/>
            <person name="Thon M."/>
            <person name="Le Floch G."/>
        </authorList>
    </citation>
    <scope>NUCLEOTIDE SEQUENCE</scope>
    <source>
        <strain evidence="1">IMI 504893</strain>
    </source>
</reference>
<organism evidence="1 2">
    <name type="scientific">Colletotrichum lupini</name>
    <dbReference type="NCBI Taxonomy" id="145971"/>
    <lineage>
        <taxon>Eukaryota</taxon>
        <taxon>Fungi</taxon>
        <taxon>Dikarya</taxon>
        <taxon>Ascomycota</taxon>
        <taxon>Pezizomycotina</taxon>
        <taxon>Sordariomycetes</taxon>
        <taxon>Hypocreomycetidae</taxon>
        <taxon>Glomerellales</taxon>
        <taxon>Glomerellaceae</taxon>
        <taxon>Colletotrichum</taxon>
        <taxon>Colletotrichum acutatum species complex</taxon>
    </lineage>
</organism>
<dbReference type="AlphaFoldDB" id="A0A9Q8WM42"/>
<dbReference type="EMBL" id="CP019479">
    <property type="protein sequence ID" value="UQC87877.1"/>
    <property type="molecule type" value="Genomic_DNA"/>
</dbReference>
<dbReference type="Proteomes" id="UP000830671">
    <property type="component" value="Chromosome 7"/>
</dbReference>
<proteinExistence type="predicted"/>
<protein>
    <submittedName>
        <fullName evidence="1">Uncharacterized protein</fullName>
    </submittedName>
</protein>
<keyword evidence="2" id="KW-1185">Reference proteome</keyword>
<dbReference type="GeneID" id="73347347"/>
<name>A0A9Q8WM42_9PEZI</name>
<dbReference type="RefSeq" id="XP_049149483.1">
    <property type="nucleotide sequence ID" value="XM_049292337.1"/>
</dbReference>
<gene>
    <name evidence="1" type="ORF">CLUP02_13398</name>
</gene>
<evidence type="ECO:0000313" key="2">
    <source>
        <dbReference type="Proteomes" id="UP000830671"/>
    </source>
</evidence>
<evidence type="ECO:0000313" key="1">
    <source>
        <dbReference type="EMBL" id="UQC87877.1"/>
    </source>
</evidence>
<sequence length="60" mass="6702">MSFAGIPANSPFEATWSRLRFASSRITGSLSHRTACIARSVYRLSQSYITLDPHTESPRD</sequence>
<dbReference type="KEGG" id="clup:CLUP02_13398"/>
<accession>A0A9Q8WM42</accession>